<dbReference type="InterPro" id="IPR019906">
    <property type="entry name" value="Ribosomal_uL6_bac-type"/>
</dbReference>
<dbReference type="SUPFAM" id="SSF56053">
    <property type="entry name" value="Ribosomal protein L6"/>
    <property type="match status" value="2"/>
</dbReference>
<gene>
    <name evidence="6" type="ORF">D6D15_05671</name>
</gene>
<organism evidence="6 7">
    <name type="scientific">Aureobasidium pullulans</name>
    <name type="common">Black yeast</name>
    <name type="synonym">Pullularia pullulans</name>
    <dbReference type="NCBI Taxonomy" id="5580"/>
    <lineage>
        <taxon>Eukaryota</taxon>
        <taxon>Fungi</taxon>
        <taxon>Dikarya</taxon>
        <taxon>Ascomycota</taxon>
        <taxon>Pezizomycotina</taxon>
        <taxon>Dothideomycetes</taxon>
        <taxon>Dothideomycetidae</taxon>
        <taxon>Dothideales</taxon>
        <taxon>Saccotheciaceae</taxon>
        <taxon>Aureobasidium</taxon>
    </lineage>
</organism>
<accession>A0A4S9B7G2</accession>
<dbReference type="GO" id="GO:0019843">
    <property type="term" value="F:rRNA binding"/>
    <property type="evidence" value="ECO:0007669"/>
    <property type="project" value="InterPro"/>
</dbReference>
<protein>
    <submittedName>
        <fullName evidence="6">60S ribosomal protein-like protein L6</fullName>
    </submittedName>
</protein>
<reference evidence="6 7" key="1">
    <citation type="submission" date="2018-10" db="EMBL/GenBank/DDBJ databases">
        <title>Fifty Aureobasidium pullulans genomes reveal a recombining polyextremotolerant generalist.</title>
        <authorList>
            <person name="Gostincar C."/>
            <person name="Turk M."/>
            <person name="Zajc J."/>
            <person name="Gunde-Cimerman N."/>
        </authorList>
    </citation>
    <scope>NUCLEOTIDE SEQUENCE [LARGE SCALE GENOMIC DNA]</scope>
    <source>
        <strain evidence="6 7">EXF-10507</strain>
    </source>
</reference>
<dbReference type="Gene3D" id="3.90.930.12">
    <property type="entry name" value="Ribosomal protein L6, alpha-beta domain"/>
    <property type="match status" value="2"/>
</dbReference>
<proteinExistence type="inferred from homology"/>
<evidence type="ECO:0000256" key="3">
    <source>
        <dbReference type="ARBA" id="ARBA00023274"/>
    </source>
</evidence>
<sequence length="265" mass="29140">MLVAIHHSSTSHIMFTPARRRCVSAIKNTRSSEISIPGFLLPAFQQQSSSFSTSSPCHSKIGSAPLSLPPDVNFNIVAAPVQKKGARVSRTQEGATIHIEGPLGKLSMPIPAYMNIVSDEAKRTYSLSILDQEERKQREMWGTCRAYLQNHILGVSEGHSAILRLVGVGYRATVEKTAVTKQPEYPGQEFVSLKVGYSHPIELGVPVGVKASTPQPTRILLEGVEKEVVKQFAAEIRAWRVPEPYKGKGIFVNDETIKLKAKKIK</sequence>
<dbReference type="AlphaFoldDB" id="A0A4S9B7G2"/>
<dbReference type="FunFam" id="3.90.930.12:FF:000001">
    <property type="entry name" value="50S ribosomal protein L6"/>
    <property type="match status" value="1"/>
</dbReference>
<dbReference type="InterPro" id="IPR002358">
    <property type="entry name" value="Ribosomal_uL6_CS"/>
</dbReference>
<dbReference type="Proteomes" id="UP000304928">
    <property type="component" value="Unassembled WGS sequence"/>
</dbReference>
<evidence type="ECO:0000313" key="6">
    <source>
        <dbReference type="EMBL" id="THW88848.1"/>
    </source>
</evidence>
<dbReference type="PANTHER" id="PTHR11655:SF14">
    <property type="entry name" value="LARGE RIBOSOMAL SUBUNIT PROTEIN UL6M"/>
    <property type="match status" value="1"/>
</dbReference>
<dbReference type="GO" id="GO:0005762">
    <property type="term" value="C:mitochondrial large ribosomal subunit"/>
    <property type="evidence" value="ECO:0007669"/>
    <property type="project" value="TreeGrafter"/>
</dbReference>
<evidence type="ECO:0000313" key="7">
    <source>
        <dbReference type="Proteomes" id="UP000304928"/>
    </source>
</evidence>
<evidence type="ECO:0000256" key="4">
    <source>
        <dbReference type="RuleBase" id="RU003869"/>
    </source>
</evidence>
<dbReference type="PRINTS" id="PR00059">
    <property type="entry name" value="RIBOSOMALL6"/>
</dbReference>
<name>A0A4S9B7G2_AURPU</name>
<comment type="caution">
    <text evidence="6">The sequence shown here is derived from an EMBL/GenBank/DDBJ whole genome shotgun (WGS) entry which is preliminary data.</text>
</comment>
<dbReference type="InterPro" id="IPR036789">
    <property type="entry name" value="Ribosomal_uL6-like_a/b-dom_sf"/>
</dbReference>
<dbReference type="Pfam" id="PF00347">
    <property type="entry name" value="Ribosomal_L6"/>
    <property type="match status" value="1"/>
</dbReference>
<evidence type="ECO:0000259" key="5">
    <source>
        <dbReference type="Pfam" id="PF00347"/>
    </source>
</evidence>
<comment type="similarity">
    <text evidence="1 4">Belongs to the universal ribosomal protein uL6 family.</text>
</comment>
<feature type="domain" description="Large ribosomal subunit protein uL6 alpha-beta" evidence="5">
    <location>
        <begin position="189"/>
        <end position="250"/>
    </location>
</feature>
<dbReference type="PROSITE" id="PS00525">
    <property type="entry name" value="RIBOSOMAL_L6_1"/>
    <property type="match status" value="1"/>
</dbReference>
<keyword evidence="3 4" id="KW-0687">Ribonucleoprotein</keyword>
<dbReference type="PANTHER" id="PTHR11655">
    <property type="entry name" value="60S/50S RIBOSOMAL PROTEIN L6/L9"/>
    <property type="match status" value="1"/>
</dbReference>
<evidence type="ECO:0000256" key="2">
    <source>
        <dbReference type="ARBA" id="ARBA00022980"/>
    </source>
</evidence>
<dbReference type="InterPro" id="IPR000702">
    <property type="entry name" value="Ribosomal_uL6-like"/>
</dbReference>
<dbReference type="GO" id="GO:0006412">
    <property type="term" value="P:translation"/>
    <property type="evidence" value="ECO:0007669"/>
    <property type="project" value="InterPro"/>
</dbReference>
<evidence type="ECO:0000256" key="1">
    <source>
        <dbReference type="ARBA" id="ARBA00009356"/>
    </source>
</evidence>
<dbReference type="GO" id="GO:0003735">
    <property type="term" value="F:structural constituent of ribosome"/>
    <property type="evidence" value="ECO:0007669"/>
    <property type="project" value="InterPro"/>
</dbReference>
<dbReference type="EMBL" id="QZAR01000093">
    <property type="protein sequence ID" value="THW88848.1"/>
    <property type="molecule type" value="Genomic_DNA"/>
</dbReference>
<keyword evidence="2 4" id="KW-0689">Ribosomal protein</keyword>
<dbReference type="InterPro" id="IPR020040">
    <property type="entry name" value="Ribosomal_uL6_a/b-dom"/>
</dbReference>